<reference evidence="3 5" key="1">
    <citation type="journal article" date="2020" name="Microorganisms">
        <title>Reliable Identification of Environmental Pseudomonas Isolates Using the rpoD Gene.</title>
        <authorList>
            <consortium name="The Broad Institute Genome Sequencing Platform"/>
            <person name="Girard L."/>
            <person name="Lood C."/>
            <person name="Rokni-Zadeh H."/>
            <person name="van Noort V."/>
            <person name="Lavigne R."/>
            <person name="De Mot R."/>
        </authorList>
    </citation>
    <scope>NUCLEOTIDE SEQUENCE</scope>
    <source>
        <strain evidence="3 5">SWRI102</strain>
    </source>
</reference>
<accession>A0A923FS18</accession>
<organism evidence="3">
    <name type="scientific">Pseudomonas marvdashtae</name>
    <dbReference type="NCBI Taxonomy" id="2745500"/>
    <lineage>
        <taxon>Bacteria</taxon>
        <taxon>Pseudomonadati</taxon>
        <taxon>Pseudomonadota</taxon>
        <taxon>Gammaproteobacteria</taxon>
        <taxon>Pseudomonadales</taxon>
        <taxon>Pseudomonadaceae</taxon>
        <taxon>Pseudomonas</taxon>
    </lineage>
</organism>
<evidence type="ECO:0000259" key="2">
    <source>
        <dbReference type="Pfam" id="PF20178"/>
    </source>
</evidence>
<evidence type="ECO:0000313" key="5">
    <source>
        <dbReference type="Proteomes" id="UP000659438"/>
    </source>
</evidence>
<feature type="region of interest" description="Disordered" evidence="1">
    <location>
        <begin position="1256"/>
        <end position="1281"/>
    </location>
</feature>
<evidence type="ECO:0000313" key="3">
    <source>
        <dbReference type="EMBL" id="MBC3397729.1"/>
    </source>
</evidence>
<sequence>MTSPSLADRPSALAQNVSLQFADCPTFEQIVQQELKRALQSKYPSLVIDLAKTQLASPDAIVRGWNFQALMPLVLDYLSLGTPVDFGSQGILECYLSDSPPRRLRPADGRLDMALVEKCVLELPWRVPIGLQDALTHYWNGDIAARSQAVPHARASRWQWLSDTLKNMLNIHGLQQPGLSEPARDALDQIVRWPDREERFKRNLPPVYAYRLESTVTYGATSTVLPGTAILLMHYTRYGLVILLSCPGSAVQSFESIEAFNSFWAERISNRYAVDTVICQRYEIAGNAFDTQAAMILEQQLTDLKTVQLPSRIGQKDLSKLFQELSDPARYLHDAPRLAPDLSTQLLPEWLAKASLLDQTRFQRYSLALAGARSRGQGRPRLMDINAFTADALLARMEKTNGSSPIRAHSGQFQPDDVQLTFTLSTGYPGTIGISQKKTMSLTQLAINNLVARPSGYLVLSHRRGLTLPAWLTPGYITDKGGLIEQVDIGSSYPRYLQQELLSDSSQARQYQRIFAEQIPAQLMLEALQQALDNQNGMTHEGLRLIETLFQPDAGDQRVDGRPVFIRHLAFLRKPKATPDIVANMFIIEAQGTQTGPHILYRPLYTPSLLAFATRQALLKAIATAGDLQDSVLTWMSDGARAVYANGGFLEPHVVHFFQGDEFNLPERPAPATLADDGVNDELLQYQRHGELMQYLYGCNARALIAQADRNSVSNRESRWAVFLEGGSLLFNAFLFPVLRGPTMAVAWLWSLMASASQDIPALVSQDPETRELAAVDVLVNLAMLVSQLRAARLPARSPLPDALKTRALRPPAPRVVAQQWPAPPPPSVFEGTVTLPGEPSGRHLALAFSSPRYNLSPEQRTRIRGMQVPRPATLPEPIKNGPLKGLYVIGNKWHAVIQENLYRVDPDPEAGTSIVDPLDPTQIGPLLQSDLDGNWTLDLRLRLVGGALPRRLENQRRLNAKKAADLSNELADYLAQENKRDKALDIAQQVMTRFEETPGFTEEQRAPRRKLFYDLLNEQTEAYLKLLDSLPERDRLGIGLPSESIRALMENVVNNARKAVLVIEAQMQALNAAHPGFSGELVVRVVMSDMDGYLTYLDGMSDINDRAIHWLELKDEYLEKLLNLDSIGAQAFERLTQGRPLNERNVIGAKALQVAALPMLAIKNPASDLPDSLYRIVTPLAEQMRSHADLQAYELSPSEQLDVLTSLTQHYGEALDALQGMRVLYVDDINESYFDRLIKLLDSLYRDVSRKLAAEVKPEPTPRKRGPKRPKVNSGRPNKKVIKTRKNGVLIGDLKPAGTVLPIEVVELRSEVDDQVIATYSRHDEVWDVVEERRPTPAPRTRAVKTIKSDARQLLEQLEERLRRVESYKKHCRHPQEIEEIMNNEADRFSALATELDRAFTASQATRTPAEKALGNQLSEAISRLKTKGSALRTELSLQLPPTDGNLRFLFEKNLIQVARLGERKALKGARMDFLQEYAVNDRNGSPLWYAHFHYETADTPKADYSVAHLKSREQRREHYHSLLAKAQNPYAVMDVHRGQIGKSLASDKFLPLAP</sequence>
<reference evidence="3" key="2">
    <citation type="submission" date="2020-07" db="EMBL/GenBank/DDBJ databases">
        <authorList>
            <person name="Lood C."/>
            <person name="Girard L."/>
        </authorList>
    </citation>
    <scope>NUCLEOTIDE SEQUENCE</scope>
    <source>
        <strain evidence="3">SWRI102</strain>
    </source>
</reference>
<evidence type="ECO:0000256" key="1">
    <source>
        <dbReference type="SAM" id="MobiDB-lite"/>
    </source>
</evidence>
<reference evidence="4" key="3">
    <citation type="submission" date="2021-06" db="EMBL/GenBank/DDBJ databases">
        <title>Updating the genus Pseudomonas: Description of 43 new species and partition of the Pseudomonas putida group.</title>
        <authorList>
            <person name="Girard L."/>
            <person name="Lood C."/>
            <person name="Vandamme P."/>
            <person name="Rokni-Zadeh H."/>
            <person name="Van Noort V."/>
            <person name="Hofte M."/>
            <person name="Lavigne R."/>
            <person name="De Mot R."/>
        </authorList>
    </citation>
    <scope>NUCLEOTIDE SEQUENCE</scope>
    <source>
        <strain evidence="4">SWRI102</strain>
    </source>
</reference>
<comment type="caution">
    <text evidence="3">The sequence shown here is derived from an EMBL/GenBank/DDBJ whole genome shotgun (WGS) entry which is preliminary data.</text>
</comment>
<protein>
    <recommendedName>
        <fullName evidence="2">Dermonecrotic toxin N-terminal domain-containing protein</fullName>
    </recommendedName>
</protein>
<feature type="compositionally biased region" description="Basic residues" evidence="1">
    <location>
        <begin position="1264"/>
        <end position="1281"/>
    </location>
</feature>
<dbReference type="EMBL" id="JABWQX010000010">
    <property type="protein sequence ID" value="MBC3397729.1"/>
    <property type="molecule type" value="Genomic_DNA"/>
</dbReference>
<dbReference type="Pfam" id="PF20178">
    <property type="entry name" value="ToxA_N"/>
    <property type="match status" value="1"/>
</dbReference>
<dbReference type="InterPro" id="IPR046673">
    <property type="entry name" value="ToxA_N"/>
</dbReference>
<name>A0A923FS18_9PSED</name>
<proteinExistence type="predicted"/>
<gene>
    <name evidence="4" type="ORF">HU742_014815</name>
    <name evidence="3" type="ORF">HU742_21155</name>
</gene>
<dbReference type="EMBL" id="JABWQX020000001">
    <property type="protein sequence ID" value="MBV4552414.1"/>
    <property type="molecule type" value="Genomic_DNA"/>
</dbReference>
<keyword evidence="5" id="KW-1185">Reference proteome</keyword>
<evidence type="ECO:0000313" key="4">
    <source>
        <dbReference type="EMBL" id="MBV4552414.1"/>
    </source>
</evidence>
<feature type="domain" description="Dermonecrotic toxin N-terminal" evidence="2">
    <location>
        <begin position="384"/>
        <end position="623"/>
    </location>
</feature>
<dbReference type="RefSeq" id="WP_186644601.1">
    <property type="nucleotide sequence ID" value="NZ_JABWQX020000001.1"/>
</dbReference>
<dbReference type="Proteomes" id="UP000659438">
    <property type="component" value="Unassembled WGS sequence"/>
</dbReference>